<gene>
    <name evidence="1" type="ORF">NU08_2086</name>
</gene>
<evidence type="ECO:0000313" key="2">
    <source>
        <dbReference type="Proteomes" id="UP000290433"/>
    </source>
</evidence>
<proteinExistence type="predicted"/>
<comment type="caution">
    <text evidence="1">The sequence shown here is derived from an EMBL/GenBank/DDBJ whole genome shotgun (WGS) entry which is preliminary data.</text>
</comment>
<organism evidence="1 2">
    <name type="scientific">Flavobacterium anhuiense</name>
    <dbReference type="NCBI Taxonomy" id="459526"/>
    <lineage>
        <taxon>Bacteria</taxon>
        <taxon>Pseudomonadati</taxon>
        <taxon>Bacteroidota</taxon>
        <taxon>Flavobacteriia</taxon>
        <taxon>Flavobacteriales</taxon>
        <taxon>Flavobacteriaceae</taxon>
        <taxon>Flavobacterium</taxon>
    </lineage>
</organism>
<dbReference type="Proteomes" id="UP000290433">
    <property type="component" value="Unassembled WGS sequence"/>
</dbReference>
<dbReference type="EMBL" id="JUIV01000006">
    <property type="protein sequence ID" value="RYJ38861.1"/>
    <property type="molecule type" value="Genomic_DNA"/>
</dbReference>
<reference evidence="1 2" key="1">
    <citation type="submission" date="2014-12" db="EMBL/GenBank/DDBJ databases">
        <title>Genome sequence of Flavobacterium anhuiense RCM74.</title>
        <authorList>
            <person name="Kim J.F."/>
            <person name="Song J.Y."/>
            <person name="Kwak M.-J."/>
            <person name="Lee S.-W."/>
        </authorList>
    </citation>
    <scope>NUCLEOTIDE SEQUENCE [LARGE SCALE GENOMIC DNA]</scope>
    <source>
        <strain evidence="1 2">RCM74</strain>
    </source>
</reference>
<evidence type="ECO:0000313" key="1">
    <source>
        <dbReference type="EMBL" id="RYJ38861.1"/>
    </source>
</evidence>
<protein>
    <submittedName>
        <fullName evidence="1">Uncharacterized protein</fullName>
    </submittedName>
</protein>
<name>A0A444VZ11_9FLAO</name>
<dbReference type="AlphaFoldDB" id="A0A444VZ11"/>
<accession>A0A444VZ11</accession>
<sequence length="99" mass="11386">MEFNQNHTGKITPEKALKMLTDEGMDVTLAQTAEILSFLRLIAGISVKKILEDPETNKITKEEEALHENLENKNKKIKIKSPYKKITYCKTCNFLNNNF</sequence>
<dbReference type="OrthoDB" id="1376747at2"/>
<dbReference type="RefSeq" id="WP_129746991.1">
    <property type="nucleotide sequence ID" value="NZ_JUIV01000006.1"/>
</dbReference>